<name>C9KKK1_9FIRM</name>
<dbReference type="EMBL" id="ABWK02000009">
    <property type="protein sequence ID" value="EEX69652.1"/>
    <property type="molecule type" value="Genomic_DNA"/>
</dbReference>
<dbReference type="AlphaFoldDB" id="C9KKK1"/>
<evidence type="ECO:0000313" key="2">
    <source>
        <dbReference type="Proteomes" id="UP000003671"/>
    </source>
</evidence>
<organism evidence="1 2">
    <name type="scientific">Mitsuokella multacida DSM 20544</name>
    <dbReference type="NCBI Taxonomy" id="500635"/>
    <lineage>
        <taxon>Bacteria</taxon>
        <taxon>Bacillati</taxon>
        <taxon>Bacillota</taxon>
        <taxon>Negativicutes</taxon>
        <taxon>Selenomonadales</taxon>
        <taxon>Selenomonadaceae</taxon>
        <taxon>Mitsuokella</taxon>
    </lineage>
</organism>
<comment type="caution">
    <text evidence="1">The sequence shown here is derived from an EMBL/GenBank/DDBJ whole genome shotgun (WGS) entry which is preliminary data.</text>
</comment>
<evidence type="ECO:0000313" key="1">
    <source>
        <dbReference type="EMBL" id="EEX69652.1"/>
    </source>
</evidence>
<accession>C9KKK1</accession>
<gene>
    <name evidence="1" type="ORF">MITSMUL_03701</name>
</gene>
<dbReference type="Proteomes" id="UP000003671">
    <property type="component" value="Unassembled WGS sequence"/>
</dbReference>
<keyword evidence="2" id="KW-1185">Reference proteome</keyword>
<reference evidence="1" key="1">
    <citation type="submission" date="2009-09" db="EMBL/GenBank/DDBJ databases">
        <authorList>
            <person name="Weinstock G."/>
            <person name="Sodergren E."/>
            <person name="Clifton S."/>
            <person name="Fulton L."/>
            <person name="Fulton B."/>
            <person name="Courtney L."/>
            <person name="Fronick C."/>
            <person name="Harrison M."/>
            <person name="Strong C."/>
            <person name="Farmer C."/>
            <person name="Delahaunty K."/>
            <person name="Markovic C."/>
            <person name="Hall O."/>
            <person name="Minx P."/>
            <person name="Tomlinson C."/>
            <person name="Mitreva M."/>
            <person name="Nelson J."/>
            <person name="Hou S."/>
            <person name="Wollam A."/>
            <person name="Pepin K.H."/>
            <person name="Johnson M."/>
            <person name="Bhonagiri V."/>
            <person name="Nash W.E."/>
            <person name="Warren W."/>
            <person name="Chinwalla A."/>
            <person name="Mardis E.R."/>
            <person name="Wilson R.K."/>
        </authorList>
    </citation>
    <scope>NUCLEOTIDE SEQUENCE [LARGE SCALE GENOMIC DNA]</scope>
    <source>
        <strain evidence="1">DSM 20544</strain>
    </source>
</reference>
<dbReference type="HOGENOM" id="CLU_2634176_0_0_9"/>
<protein>
    <submittedName>
        <fullName evidence="1">Uncharacterized protein</fullName>
    </submittedName>
</protein>
<sequence length="77" mass="9317">MSDTIEKIRELNLRESRRAVRTMRINQASCHKAFSLVTKNWPKRRLSEHIQCQTMRLALHKLLPISINYRKFYFTLK</sequence>
<proteinExistence type="predicted"/>